<dbReference type="PRINTS" id="PR00080">
    <property type="entry name" value="SDRFAMILY"/>
</dbReference>
<dbReference type="PANTHER" id="PTHR43976">
    <property type="entry name" value="SHORT CHAIN DEHYDROGENASE"/>
    <property type="match status" value="1"/>
</dbReference>
<dbReference type="RefSeq" id="WP_056987011.1">
    <property type="nucleotide sequence ID" value="NZ_CP014912.1"/>
</dbReference>
<name>A0A1B2IWH0_9LACO</name>
<proteinExistence type="inferred from homology"/>
<dbReference type="CDD" id="cd05374">
    <property type="entry name" value="17beta-HSD-like_SDR_c"/>
    <property type="match status" value="1"/>
</dbReference>
<dbReference type="InterPro" id="IPR002347">
    <property type="entry name" value="SDR_fam"/>
</dbReference>
<dbReference type="AlphaFoldDB" id="A0A1B2IWH0"/>
<evidence type="ECO:0000256" key="1">
    <source>
        <dbReference type="ARBA" id="ARBA00006484"/>
    </source>
</evidence>
<dbReference type="OrthoDB" id="9775296at2"/>
<dbReference type="PROSITE" id="PS00061">
    <property type="entry name" value="ADH_SHORT"/>
    <property type="match status" value="1"/>
</dbReference>
<dbReference type="Proteomes" id="UP000093267">
    <property type="component" value="Chromosome"/>
</dbReference>
<evidence type="ECO:0000313" key="5">
    <source>
        <dbReference type="Proteomes" id="UP000093267"/>
    </source>
</evidence>
<dbReference type="EMBL" id="CP014924">
    <property type="protein sequence ID" value="ANZ66424.1"/>
    <property type="molecule type" value="Genomic_DNA"/>
</dbReference>
<evidence type="ECO:0000256" key="3">
    <source>
        <dbReference type="RuleBase" id="RU000363"/>
    </source>
</evidence>
<dbReference type="Pfam" id="PF00106">
    <property type="entry name" value="adh_short"/>
    <property type="match status" value="1"/>
</dbReference>
<keyword evidence="5" id="KW-1185">Reference proteome</keyword>
<dbReference type="InterPro" id="IPR036291">
    <property type="entry name" value="NAD(P)-bd_dom_sf"/>
</dbReference>
<comment type="similarity">
    <text evidence="1 3">Belongs to the short-chain dehydrogenases/reductases (SDR) family.</text>
</comment>
<protein>
    <recommendedName>
        <fullName evidence="6">Short-chain dehydrogenase/reductase</fullName>
    </recommendedName>
</protein>
<dbReference type="PRINTS" id="PR00081">
    <property type="entry name" value="GDHRDH"/>
</dbReference>
<dbReference type="Gene3D" id="3.40.50.720">
    <property type="entry name" value="NAD(P)-binding Rossmann-like Domain"/>
    <property type="match status" value="1"/>
</dbReference>
<dbReference type="STRING" id="240427.AYR62_13045"/>
<reference evidence="4 5" key="1">
    <citation type="submission" date="2016-03" db="EMBL/GenBank/DDBJ databases">
        <title>Pediococcus and Lactobacillus from brewery environment - whole genome sequencing and assembly.</title>
        <authorList>
            <person name="Behr J."/>
            <person name="Geissler A.J."/>
            <person name="Vogel R.F."/>
        </authorList>
    </citation>
    <scope>NUCLEOTIDE SEQUENCE [LARGE SCALE GENOMIC DNA]</scope>
    <source>
        <strain evidence="4 5">TMW 1.1995</strain>
    </source>
</reference>
<dbReference type="GO" id="GO:0016491">
    <property type="term" value="F:oxidoreductase activity"/>
    <property type="evidence" value="ECO:0007669"/>
    <property type="project" value="UniProtKB-KW"/>
</dbReference>
<gene>
    <name evidence="4" type="ORF">AYR63_04270</name>
</gene>
<dbReference type="SUPFAM" id="SSF51735">
    <property type="entry name" value="NAD(P)-binding Rossmann-fold domains"/>
    <property type="match status" value="1"/>
</dbReference>
<sequence>MKTIIVTGASSGVGQAAVTQFSRQGFNVFGLARHATQQPQLPNVHMIDVDLTDAEQVKSAVAQILTLTDHIDVLANIAGTAVNGAIEQVPITEAKQTFDVNVFGTLTLIQQTLPTMRRQGHGRIITVSSMVNQVVQPFFGWYAATKAALDVLSDDLRAEVQQFGIQVSVLQPGGIETPMASQSDAFLKYGTHAYARLAAKVHQAMTTTATKNLTPEQVATLIYQVATTRKPQYYYPVGYGARVAVIANRLLPKRLLTKIALGGFKSSKAVKGGAANVLNQ</sequence>
<organism evidence="4 5">
    <name type="scientific">Secundilactobacillus paracollinoides</name>
    <dbReference type="NCBI Taxonomy" id="240427"/>
    <lineage>
        <taxon>Bacteria</taxon>
        <taxon>Bacillati</taxon>
        <taxon>Bacillota</taxon>
        <taxon>Bacilli</taxon>
        <taxon>Lactobacillales</taxon>
        <taxon>Lactobacillaceae</taxon>
        <taxon>Secundilactobacillus</taxon>
    </lineage>
</organism>
<dbReference type="InterPro" id="IPR020904">
    <property type="entry name" value="Sc_DH/Rdtase_CS"/>
</dbReference>
<evidence type="ECO:0008006" key="6">
    <source>
        <dbReference type="Google" id="ProtNLM"/>
    </source>
</evidence>
<keyword evidence="2" id="KW-0560">Oxidoreductase</keyword>
<dbReference type="InterPro" id="IPR051911">
    <property type="entry name" value="SDR_oxidoreductase"/>
</dbReference>
<evidence type="ECO:0000313" key="4">
    <source>
        <dbReference type="EMBL" id="ANZ66424.1"/>
    </source>
</evidence>
<evidence type="ECO:0000256" key="2">
    <source>
        <dbReference type="ARBA" id="ARBA00023002"/>
    </source>
</evidence>
<accession>A0A1B2IWH0</accession>
<dbReference type="PANTHER" id="PTHR43976:SF16">
    <property type="entry name" value="SHORT-CHAIN DEHYDROGENASE_REDUCTASE FAMILY PROTEIN"/>
    <property type="match status" value="1"/>
</dbReference>